<accession>A0A8H4ERQ5</accession>
<name>A0A8H4ERQ5_GIGMA</name>
<keyword evidence="2" id="KW-1185">Reference proteome</keyword>
<protein>
    <submittedName>
        <fullName evidence="1">Uncharacterized protein</fullName>
    </submittedName>
</protein>
<dbReference type="Pfam" id="PF14953">
    <property type="entry name" value="DUF4504"/>
    <property type="match status" value="1"/>
</dbReference>
<organism evidence="1 2">
    <name type="scientific">Gigaspora margarita</name>
    <dbReference type="NCBI Taxonomy" id="4874"/>
    <lineage>
        <taxon>Eukaryota</taxon>
        <taxon>Fungi</taxon>
        <taxon>Fungi incertae sedis</taxon>
        <taxon>Mucoromycota</taxon>
        <taxon>Glomeromycotina</taxon>
        <taxon>Glomeromycetes</taxon>
        <taxon>Diversisporales</taxon>
        <taxon>Gigasporaceae</taxon>
        <taxon>Gigaspora</taxon>
    </lineage>
</organism>
<dbReference type="EMBL" id="WTPW01000153">
    <property type="protein sequence ID" value="KAF0541345.1"/>
    <property type="molecule type" value="Genomic_DNA"/>
</dbReference>
<proteinExistence type="predicted"/>
<dbReference type="InterPro" id="IPR027850">
    <property type="entry name" value="DUF4504"/>
</dbReference>
<reference evidence="1 2" key="1">
    <citation type="journal article" date="2019" name="Environ. Microbiol.">
        <title>At the nexus of three kingdoms: the genome of the mycorrhizal fungus Gigaspora margarita provides insights into plant, endobacterial and fungal interactions.</title>
        <authorList>
            <person name="Venice F."/>
            <person name="Ghignone S."/>
            <person name="Salvioli di Fossalunga A."/>
            <person name="Amselem J."/>
            <person name="Novero M."/>
            <person name="Xianan X."/>
            <person name="Sedzielewska Toro K."/>
            <person name="Morin E."/>
            <person name="Lipzen A."/>
            <person name="Grigoriev I.V."/>
            <person name="Henrissat B."/>
            <person name="Martin F.M."/>
            <person name="Bonfante P."/>
        </authorList>
    </citation>
    <scope>NUCLEOTIDE SEQUENCE [LARGE SCALE GENOMIC DNA]</scope>
    <source>
        <strain evidence="1 2">BEG34</strain>
    </source>
</reference>
<dbReference type="Proteomes" id="UP000439903">
    <property type="component" value="Unassembled WGS sequence"/>
</dbReference>
<comment type="caution">
    <text evidence="1">The sequence shown here is derived from an EMBL/GenBank/DDBJ whole genome shotgun (WGS) entry which is preliminary data.</text>
</comment>
<sequence length="316" mass="36395">MSNISTYNNLFSHIKSCLLSFSSAKKLSISSKKLTDHVNDIIAITLGIRAAYLIDFAFLTLDDSKTLLSSFQKNKNLFNICILQFSDTHTFICNHKLVLTKLENDLINEFKNCIFVDIMWNYKETGCKEPEMIDTPLSFKKSLEMNVKPFFLEWSDIDSSSLTTKLAVFFIPKTPTCIITFTGWILEYPVVYVLDSAPDNVGDIFDIQMTKNCLGGQNLKLYRVFLKNAEKVHNSRIEDSGMNNEPLEHILLSFSVPSHIWHYIRQENDQDILNNNTDMITTILKNNFNPRIKNQTYWNSEFRVEISDVCLPVVVL</sequence>
<dbReference type="PANTHER" id="PTHR31366:SF2">
    <property type="entry name" value="UPF0739 PROTEIN C1ORF74"/>
    <property type="match status" value="1"/>
</dbReference>
<dbReference type="PANTHER" id="PTHR31366">
    <property type="entry name" value="UPF0739 PROTEIN C1ORF74"/>
    <property type="match status" value="1"/>
</dbReference>
<gene>
    <name evidence="1" type="ORF">F8M41_005509</name>
</gene>
<dbReference type="AlphaFoldDB" id="A0A8H4ERQ5"/>
<dbReference type="OrthoDB" id="2395010at2759"/>
<evidence type="ECO:0000313" key="2">
    <source>
        <dbReference type="Proteomes" id="UP000439903"/>
    </source>
</evidence>
<evidence type="ECO:0000313" key="1">
    <source>
        <dbReference type="EMBL" id="KAF0541345.1"/>
    </source>
</evidence>